<accession>A0A1F4VF92</accession>
<dbReference type="AlphaFoldDB" id="A0A1F4VF92"/>
<gene>
    <name evidence="2" type="ORF">A3A78_02215</name>
</gene>
<protein>
    <submittedName>
        <fullName evidence="2">Uncharacterized protein</fullName>
    </submittedName>
</protein>
<name>A0A1F4VF92_UNCKA</name>
<evidence type="ECO:0000256" key="1">
    <source>
        <dbReference type="SAM" id="MobiDB-lite"/>
    </source>
</evidence>
<proteinExistence type="predicted"/>
<organism evidence="2 3">
    <name type="scientific">candidate division WWE3 bacterium RIFCSPLOWO2_01_FULL_41_18</name>
    <dbReference type="NCBI Taxonomy" id="1802625"/>
    <lineage>
        <taxon>Bacteria</taxon>
        <taxon>Katanobacteria</taxon>
    </lineage>
</organism>
<feature type="compositionally biased region" description="Basic and acidic residues" evidence="1">
    <location>
        <begin position="77"/>
        <end position="95"/>
    </location>
</feature>
<feature type="region of interest" description="Disordered" evidence="1">
    <location>
        <begin position="75"/>
        <end position="95"/>
    </location>
</feature>
<reference evidence="2 3" key="1">
    <citation type="journal article" date="2016" name="Nat. Commun.">
        <title>Thousands of microbial genomes shed light on interconnected biogeochemical processes in an aquifer system.</title>
        <authorList>
            <person name="Anantharaman K."/>
            <person name="Brown C.T."/>
            <person name="Hug L.A."/>
            <person name="Sharon I."/>
            <person name="Castelle C.J."/>
            <person name="Probst A.J."/>
            <person name="Thomas B.C."/>
            <person name="Singh A."/>
            <person name="Wilkins M.J."/>
            <person name="Karaoz U."/>
            <person name="Brodie E.L."/>
            <person name="Williams K.H."/>
            <person name="Hubbard S.S."/>
            <person name="Banfield J.F."/>
        </authorList>
    </citation>
    <scope>NUCLEOTIDE SEQUENCE [LARGE SCALE GENOMIC DNA]</scope>
</reference>
<comment type="caution">
    <text evidence="2">The sequence shown here is derived from an EMBL/GenBank/DDBJ whole genome shotgun (WGS) entry which is preliminary data.</text>
</comment>
<evidence type="ECO:0000313" key="3">
    <source>
        <dbReference type="Proteomes" id="UP000176504"/>
    </source>
</evidence>
<dbReference type="Proteomes" id="UP000176504">
    <property type="component" value="Unassembled WGS sequence"/>
</dbReference>
<sequence length="95" mass="10516">MKTVLLTTVGEITDDEERLFFSLYNLLMDAWQSGSVIIATPNIPLAELNALKKELANCANAESLDLDAIVFASTEGGDPKETERWELGWDKESPN</sequence>
<dbReference type="EMBL" id="MEVI01000001">
    <property type="protein sequence ID" value="OGC55829.1"/>
    <property type="molecule type" value="Genomic_DNA"/>
</dbReference>
<evidence type="ECO:0000313" key="2">
    <source>
        <dbReference type="EMBL" id="OGC55829.1"/>
    </source>
</evidence>